<dbReference type="Proteomes" id="UP001642484">
    <property type="component" value="Unassembled WGS sequence"/>
</dbReference>
<organism evidence="3 4">
    <name type="scientific">Durusdinium trenchii</name>
    <dbReference type="NCBI Taxonomy" id="1381693"/>
    <lineage>
        <taxon>Eukaryota</taxon>
        <taxon>Sar</taxon>
        <taxon>Alveolata</taxon>
        <taxon>Dinophyceae</taxon>
        <taxon>Suessiales</taxon>
        <taxon>Symbiodiniaceae</taxon>
        <taxon>Durusdinium</taxon>
    </lineage>
</organism>
<evidence type="ECO:0000313" key="4">
    <source>
        <dbReference type="Proteomes" id="UP001642484"/>
    </source>
</evidence>
<feature type="coiled-coil region" evidence="1">
    <location>
        <begin position="79"/>
        <end position="120"/>
    </location>
</feature>
<keyword evidence="1" id="KW-0175">Coiled coil</keyword>
<evidence type="ECO:0000256" key="1">
    <source>
        <dbReference type="SAM" id="Coils"/>
    </source>
</evidence>
<evidence type="ECO:0000313" key="3">
    <source>
        <dbReference type="EMBL" id="CAK9047623.1"/>
    </source>
</evidence>
<proteinExistence type="predicted"/>
<comment type="caution">
    <text evidence="3">The sequence shown here is derived from an EMBL/GenBank/DDBJ whole genome shotgun (WGS) entry which is preliminary data.</text>
</comment>
<feature type="region of interest" description="Disordered" evidence="2">
    <location>
        <begin position="1"/>
        <end position="37"/>
    </location>
</feature>
<sequence>MIIPPAAGQGARLPAPQATFSGSVPEPDSEVAPPEDDVPLAPWAAARVLPTSHARRTRRVSTPAGRFVGDEQKQLARWAEHLNEEVLALTRERDSLAGKLADANAANVKLQMELEHLRRVSAEFPGVSLFLYSSRHTSAYGCAGLSVLGAARNIVSGNQH</sequence>
<evidence type="ECO:0000256" key="2">
    <source>
        <dbReference type="SAM" id="MobiDB-lite"/>
    </source>
</evidence>
<feature type="compositionally biased region" description="Acidic residues" evidence="2">
    <location>
        <begin position="27"/>
        <end position="37"/>
    </location>
</feature>
<reference evidence="3 4" key="1">
    <citation type="submission" date="2024-02" db="EMBL/GenBank/DDBJ databases">
        <authorList>
            <person name="Chen Y."/>
            <person name="Shah S."/>
            <person name="Dougan E. K."/>
            <person name="Thang M."/>
            <person name="Chan C."/>
        </authorList>
    </citation>
    <scope>NUCLEOTIDE SEQUENCE [LARGE SCALE GENOMIC DNA]</scope>
</reference>
<keyword evidence="4" id="KW-1185">Reference proteome</keyword>
<name>A0ABP0M823_9DINO</name>
<gene>
    <name evidence="3" type="ORF">CCMP2556_LOCUS24606</name>
</gene>
<accession>A0ABP0M823</accession>
<dbReference type="EMBL" id="CAXAMN010016224">
    <property type="protein sequence ID" value="CAK9047623.1"/>
    <property type="molecule type" value="Genomic_DNA"/>
</dbReference>
<protein>
    <submittedName>
        <fullName evidence="3">Uncharacterized protein</fullName>
    </submittedName>
</protein>